<feature type="compositionally biased region" description="Polar residues" evidence="7">
    <location>
        <begin position="1"/>
        <end position="11"/>
    </location>
</feature>
<dbReference type="GO" id="GO:0003743">
    <property type="term" value="F:translation initiation factor activity"/>
    <property type="evidence" value="ECO:0007669"/>
    <property type="project" value="UniProtKB-KW"/>
</dbReference>
<keyword evidence="2 6" id="KW-0396">Initiation factor</keyword>
<keyword evidence="3" id="KW-0810">Translation regulation</keyword>
<evidence type="ECO:0000256" key="5">
    <source>
        <dbReference type="ARBA" id="ARBA00022917"/>
    </source>
</evidence>
<name>A0A0G4I5E3_9ALVE</name>
<accession>A0A0G4I5E3</accession>
<evidence type="ECO:0000256" key="2">
    <source>
        <dbReference type="ARBA" id="ARBA00022540"/>
    </source>
</evidence>
<evidence type="ECO:0000256" key="4">
    <source>
        <dbReference type="ARBA" id="ARBA00022884"/>
    </source>
</evidence>
<dbReference type="InterPro" id="IPR001040">
    <property type="entry name" value="TIF_eIF_4E"/>
</dbReference>
<dbReference type="PANTHER" id="PTHR11960">
    <property type="entry name" value="EUKARYOTIC TRANSLATION INITIATION FACTOR 4E RELATED"/>
    <property type="match status" value="1"/>
</dbReference>
<keyword evidence="5 6" id="KW-0648">Protein biosynthesis</keyword>
<dbReference type="AlphaFoldDB" id="A0A0G4I5E3"/>
<protein>
    <recommendedName>
        <fullName evidence="9">Eukaryotic translation initiation factor 4E</fullName>
    </recommendedName>
</protein>
<sequence length="295" mass="33370">MASKKANSFFTLNEEYKEDTSRLSEASTNYADSDPLPPIPEGADDNKENGLGKSEAATDDADKETIKPEDLEGGDEDKEGKGDKDTLRLNYTWCIWEQMEQESQRGGQNYSDSVRNFASFKTVLEFWRLWMHIPQPSNLLNGKKMIRENKGEPQQSPIDALMIFRSGIEPRREDIKNKHGGHLRFEFAKNEVDPRQVDEFWNNLVIATVGHTLEGNELVTGLRLCDKLGKAGSAAGNVRLEVWHTKCESDVLDKLQASVENAMWRRLGPASDSEEQENGKKKATALRCNRTTHHM</sequence>
<dbReference type="SUPFAM" id="SSF55418">
    <property type="entry name" value="eIF4e-like"/>
    <property type="match status" value="1"/>
</dbReference>
<dbReference type="InterPro" id="IPR023398">
    <property type="entry name" value="TIF_eIF4e-like"/>
</dbReference>
<dbReference type="GO" id="GO:0006417">
    <property type="term" value="P:regulation of translation"/>
    <property type="evidence" value="ECO:0007669"/>
    <property type="project" value="UniProtKB-KW"/>
</dbReference>
<comment type="similarity">
    <text evidence="1 6">Belongs to the eukaryotic initiation factor 4E family.</text>
</comment>
<dbReference type="EMBL" id="CDMZ01005144">
    <property type="protein sequence ID" value="CEM52110.1"/>
    <property type="molecule type" value="Genomic_DNA"/>
</dbReference>
<dbReference type="Gene3D" id="3.30.760.10">
    <property type="entry name" value="RNA Cap, Translation Initiation Factor Eif4e"/>
    <property type="match status" value="1"/>
</dbReference>
<evidence type="ECO:0000256" key="6">
    <source>
        <dbReference type="RuleBase" id="RU004374"/>
    </source>
</evidence>
<dbReference type="Pfam" id="PF01652">
    <property type="entry name" value="IF4E"/>
    <property type="match status" value="1"/>
</dbReference>
<reference evidence="8" key="1">
    <citation type="submission" date="2014-11" db="EMBL/GenBank/DDBJ databases">
        <authorList>
            <person name="Otto D Thomas"/>
            <person name="Naeem Raeece"/>
        </authorList>
    </citation>
    <scope>NUCLEOTIDE SEQUENCE</scope>
</reference>
<dbReference type="GO" id="GO:0000340">
    <property type="term" value="F:RNA 7-methylguanosine cap binding"/>
    <property type="evidence" value="ECO:0007669"/>
    <property type="project" value="TreeGrafter"/>
</dbReference>
<evidence type="ECO:0000256" key="3">
    <source>
        <dbReference type="ARBA" id="ARBA00022845"/>
    </source>
</evidence>
<evidence type="ECO:0000256" key="7">
    <source>
        <dbReference type="SAM" id="MobiDB-lite"/>
    </source>
</evidence>
<keyword evidence="4 6" id="KW-0694">RNA-binding</keyword>
<dbReference type="PANTHER" id="PTHR11960:SF8">
    <property type="entry name" value="EUKARYOTIC TRANSLATION INITIATION FACTOR 4E1-RELATED"/>
    <property type="match status" value="1"/>
</dbReference>
<feature type="region of interest" description="Disordered" evidence="7">
    <location>
        <begin position="267"/>
        <end position="295"/>
    </location>
</feature>
<evidence type="ECO:0000313" key="8">
    <source>
        <dbReference type="EMBL" id="CEM52110.1"/>
    </source>
</evidence>
<evidence type="ECO:0008006" key="9">
    <source>
        <dbReference type="Google" id="ProtNLM"/>
    </source>
</evidence>
<proteinExistence type="inferred from homology"/>
<dbReference type="GO" id="GO:0016281">
    <property type="term" value="C:eukaryotic translation initiation factor 4F complex"/>
    <property type="evidence" value="ECO:0007669"/>
    <property type="project" value="TreeGrafter"/>
</dbReference>
<organism evidence="8">
    <name type="scientific">Chromera velia CCMP2878</name>
    <dbReference type="NCBI Taxonomy" id="1169474"/>
    <lineage>
        <taxon>Eukaryota</taxon>
        <taxon>Sar</taxon>
        <taxon>Alveolata</taxon>
        <taxon>Colpodellida</taxon>
        <taxon>Chromeraceae</taxon>
        <taxon>Chromera</taxon>
    </lineage>
</organism>
<feature type="region of interest" description="Disordered" evidence="7">
    <location>
        <begin position="1"/>
        <end position="83"/>
    </location>
</feature>
<gene>
    <name evidence="8" type="ORF">Cvel_11077</name>
</gene>
<evidence type="ECO:0000256" key="1">
    <source>
        <dbReference type="ARBA" id="ARBA00009860"/>
    </source>
</evidence>
<dbReference type="PhylomeDB" id="A0A0G4I5E3"/>
<dbReference type="VEuPathDB" id="CryptoDB:Cvel_11077"/>